<dbReference type="AlphaFoldDB" id="A0A8J2IG59"/>
<evidence type="ECO:0000313" key="2">
    <source>
        <dbReference type="EMBL" id="CAG7556496.1"/>
    </source>
</evidence>
<dbReference type="EMBL" id="CAJSTJ010000099">
    <property type="protein sequence ID" value="CAG7556496.1"/>
    <property type="molecule type" value="Genomic_DNA"/>
</dbReference>
<dbReference type="PANTHER" id="PTHR33112">
    <property type="entry name" value="DOMAIN PROTEIN, PUTATIVE-RELATED"/>
    <property type="match status" value="1"/>
</dbReference>
<organism evidence="2 3">
    <name type="scientific">Fusarium equiseti</name>
    <name type="common">Fusarium scirpi</name>
    <dbReference type="NCBI Taxonomy" id="61235"/>
    <lineage>
        <taxon>Eukaryota</taxon>
        <taxon>Fungi</taxon>
        <taxon>Dikarya</taxon>
        <taxon>Ascomycota</taxon>
        <taxon>Pezizomycotina</taxon>
        <taxon>Sordariomycetes</taxon>
        <taxon>Hypocreomycetidae</taxon>
        <taxon>Hypocreales</taxon>
        <taxon>Nectriaceae</taxon>
        <taxon>Fusarium</taxon>
        <taxon>Fusarium incarnatum-equiseti species complex</taxon>
    </lineage>
</organism>
<dbReference type="Pfam" id="PF06985">
    <property type="entry name" value="HET"/>
    <property type="match status" value="1"/>
</dbReference>
<sequence>MEEFPRLDSNVLQLNHLCDLCSSRFPPQGPWPWLLDFSHTPDLDGVSLGYTSILQLRQFAERRCHLCTLLLEAIPTEIKRIGLEDDGGLSAEECFKLQMLPDSGKWILRMQPLLEGKNKDLLLVRALPPTRMKADSRFWILQPSIGTRTSLAAIQTRSTYNIHPLMVHQIKEWLGNCLGQHSGCQWKEWADKKADNPTFRLIDIGVAADSNVRLVDAHSSVESREYMTLSYRWTAETERTSLKTSNKNEFYRSISILDWPQIYIDALYIARQMEVRFIWIDSLCIVQDDERDWEKQAAQMDAIYTNGVLNLAGSEGNRCPGLTMRRNPLRVSPCSLTSHGSPSDKTEAHWLCFRPDDFEKSVNESPLYERGWTFQERVLSKRTVHFGEQLFWECACLRASEAFPLGTDHPDCTPADDAILQIKKDLRNRHILNQEQPFSTSSKLHLLWSTVIRNYTKTRLTKASDRLVALRGIANSISRSFGLSKSDYVGGLWKPYLAHQLLWAREQAQYTNEDIEMSSYLANYFPSWSWASCPGETRFINIYTMFSRSFIKFKFDDTSNEYDTTPSPTHLVISGRLMPCEEIRNEIASAPSRLQHTVVVRTANKAFKVAIELDRPVSNVSSQVRLLPVLQPFLSTVCGLVLCFKELNRESLIAADKEGSVVKDNSS</sequence>
<name>A0A8J2IG59_FUSEQ</name>
<evidence type="ECO:0000259" key="1">
    <source>
        <dbReference type="Pfam" id="PF06985"/>
    </source>
</evidence>
<dbReference type="PANTHER" id="PTHR33112:SF10">
    <property type="entry name" value="TOL"/>
    <property type="match status" value="1"/>
</dbReference>
<dbReference type="InterPro" id="IPR010730">
    <property type="entry name" value="HET"/>
</dbReference>
<reference evidence="2" key="1">
    <citation type="submission" date="2021-05" db="EMBL/GenBank/DDBJ databases">
        <authorList>
            <person name="Khan N."/>
        </authorList>
    </citation>
    <scope>NUCLEOTIDE SEQUENCE</scope>
</reference>
<evidence type="ECO:0000313" key="3">
    <source>
        <dbReference type="Proteomes" id="UP000693738"/>
    </source>
</evidence>
<feature type="domain" description="Heterokaryon incompatibility" evidence="1">
    <location>
        <begin position="226"/>
        <end position="376"/>
    </location>
</feature>
<comment type="caution">
    <text evidence="2">The sequence shown here is derived from an EMBL/GenBank/DDBJ whole genome shotgun (WGS) entry which is preliminary data.</text>
</comment>
<protein>
    <recommendedName>
        <fullName evidence="1">Heterokaryon incompatibility domain-containing protein</fullName>
    </recommendedName>
</protein>
<gene>
    <name evidence="2" type="ORF">FEQUK3_LOCUS2235</name>
</gene>
<accession>A0A8J2IG59</accession>
<dbReference type="Proteomes" id="UP000693738">
    <property type="component" value="Unassembled WGS sequence"/>
</dbReference>
<proteinExistence type="predicted"/>